<protein>
    <recommendedName>
        <fullName evidence="2">EF-hand domain-containing protein</fullName>
    </recommendedName>
</protein>
<dbReference type="InterPro" id="IPR011992">
    <property type="entry name" value="EF-hand-dom_pair"/>
</dbReference>
<dbReference type="EMBL" id="CAUYUJ010018382">
    <property type="protein sequence ID" value="CAK0883148.1"/>
    <property type="molecule type" value="Genomic_DNA"/>
</dbReference>
<dbReference type="Gene3D" id="1.10.238.10">
    <property type="entry name" value="EF-hand"/>
    <property type="match status" value="1"/>
</dbReference>
<comment type="caution">
    <text evidence="3">The sequence shown here is derived from an EMBL/GenBank/DDBJ whole genome shotgun (WGS) entry which is preliminary data.</text>
</comment>
<sequence>MAAPGRTPSVHTAASHSAVRTPAQRSRRIPAVAALCAGLAAAAAVAREAFAGAALRAATGSPVPARRTALKAEAFDPFGIKEAFKGAMGGVLDGSGTDEPPSRLEEEMMLEIFEKYDEDRDGILKLDEFNALQRATEGEDAVYNQDQLTDLLRSVNSGIKEPEKGMPFVDYRRLYAESRLKKAYGTDVTRDHVKVFGVAGGQAADRAQAALKKEAEEAAKAGPAVGSAVVIQGLSGAKELNGQTAHVVAPTEAEADMVAEGRLILELADGERVALKPTNVKVAETKSID</sequence>
<keyword evidence="4" id="KW-1185">Reference proteome</keyword>
<evidence type="ECO:0000313" key="4">
    <source>
        <dbReference type="Proteomes" id="UP001189429"/>
    </source>
</evidence>
<evidence type="ECO:0000313" key="3">
    <source>
        <dbReference type="EMBL" id="CAK0883149.1"/>
    </source>
</evidence>
<feature type="region of interest" description="Disordered" evidence="1">
    <location>
        <begin position="1"/>
        <end position="23"/>
    </location>
</feature>
<gene>
    <name evidence="3" type="ORF">PCOR1329_LOCUS65424</name>
</gene>
<dbReference type="SUPFAM" id="SSF47473">
    <property type="entry name" value="EF-hand"/>
    <property type="match status" value="1"/>
</dbReference>
<accession>A0ABN9WA77</accession>
<organism evidence="3 4">
    <name type="scientific">Prorocentrum cordatum</name>
    <dbReference type="NCBI Taxonomy" id="2364126"/>
    <lineage>
        <taxon>Eukaryota</taxon>
        <taxon>Sar</taxon>
        <taxon>Alveolata</taxon>
        <taxon>Dinophyceae</taxon>
        <taxon>Prorocentrales</taxon>
        <taxon>Prorocentraceae</taxon>
        <taxon>Prorocentrum</taxon>
    </lineage>
</organism>
<name>A0ABN9WA77_9DINO</name>
<proteinExistence type="predicted"/>
<dbReference type="InterPro" id="IPR002048">
    <property type="entry name" value="EF_hand_dom"/>
</dbReference>
<dbReference type="PROSITE" id="PS50222">
    <property type="entry name" value="EF_HAND_2"/>
    <property type="match status" value="1"/>
</dbReference>
<feature type="domain" description="EF-hand" evidence="2">
    <location>
        <begin position="104"/>
        <end position="139"/>
    </location>
</feature>
<evidence type="ECO:0000256" key="1">
    <source>
        <dbReference type="SAM" id="MobiDB-lite"/>
    </source>
</evidence>
<evidence type="ECO:0000259" key="2">
    <source>
        <dbReference type="PROSITE" id="PS50222"/>
    </source>
</evidence>
<dbReference type="Proteomes" id="UP001189429">
    <property type="component" value="Unassembled WGS sequence"/>
</dbReference>
<dbReference type="EMBL" id="CAUYUJ010018382">
    <property type="protein sequence ID" value="CAK0883149.1"/>
    <property type="molecule type" value="Genomic_DNA"/>
</dbReference>
<reference evidence="3" key="1">
    <citation type="submission" date="2023-10" db="EMBL/GenBank/DDBJ databases">
        <authorList>
            <person name="Chen Y."/>
            <person name="Shah S."/>
            <person name="Dougan E. K."/>
            <person name="Thang M."/>
            <person name="Chan C."/>
        </authorList>
    </citation>
    <scope>NUCLEOTIDE SEQUENCE [LARGE SCALE GENOMIC DNA]</scope>
</reference>